<dbReference type="Gene3D" id="2.60.40.10">
    <property type="entry name" value="Immunoglobulins"/>
    <property type="match status" value="1"/>
</dbReference>
<evidence type="ECO:0000256" key="1">
    <source>
        <dbReference type="ARBA" id="ARBA00011073"/>
    </source>
</evidence>
<dbReference type="InterPro" id="IPR034202">
    <property type="entry name" value="Subtilisin_Carlsberg-like"/>
</dbReference>
<dbReference type="InterPro" id="IPR023827">
    <property type="entry name" value="Peptidase_S8_Asp-AS"/>
</dbReference>
<dbReference type="InterPro" id="IPR015500">
    <property type="entry name" value="Peptidase_S8_subtilisin-rel"/>
</dbReference>
<dbReference type="InterPro" id="IPR022409">
    <property type="entry name" value="PKD/Chitinase_dom"/>
</dbReference>
<dbReference type="InterPro" id="IPR010259">
    <property type="entry name" value="S8pro/Inhibitor_I9"/>
</dbReference>
<evidence type="ECO:0000256" key="6">
    <source>
        <dbReference type="PIRSR" id="PIRSR615500-1"/>
    </source>
</evidence>
<comment type="similarity">
    <text evidence="1 7 8">Belongs to the peptidase S8 family.</text>
</comment>
<dbReference type="InterPro" id="IPR013783">
    <property type="entry name" value="Ig-like_fold"/>
</dbReference>
<evidence type="ECO:0000256" key="5">
    <source>
        <dbReference type="ARBA" id="ARBA00022825"/>
    </source>
</evidence>
<dbReference type="Gene3D" id="3.40.50.200">
    <property type="entry name" value="Peptidase S8/S53 domain"/>
    <property type="match status" value="1"/>
</dbReference>
<keyword evidence="5 7" id="KW-0720">Serine protease</keyword>
<proteinExistence type="inferred from homology"/>
<dbReference type="GO" id="GO:0005615">
    <property type="term" value="C:extracellular space"/>
    <property type="evidence" value="ECO:0007669"/>
    <property type="project" value="TreeGrafter"/>
</dbReference>
<feature type="active site" description="Charge relay system" evidence="6 7">
    <location>
        <position position="181"/>
    </location>
</feature>
<evidence type="ECO:0000256" key="9">
    <source>
        <dbReference type="SAM" id="SignalP"/>
    </source>
</evidence>
<feature type="signal peptide" evidence="9">
    <location>
        <begin position="1"/>
        <end position="26"/>
    </location>
</feature>
<dbReference type="PROSITE" id="PS51892">
    <property type="entry name" value="SUBTILASE"/>
    <property type="match status" value="1"/>
</dbReference>
<dbReference type="SUPFAM" id="SSF49299">
    <property type="entry name" value="PKD domain"/>
    <property type="match status" value="1"/>
</dbReference>
<dbReference type="PRINTS" id="PR00723">
    <property type="entry name" value="SUBTILISIN"/>
</dbReference>
<dbReference type="Pfam" id="PF18911">
    <property type="entry name" value="PKD_4"/>
    <property type="match status" value="1"/>
</dbReference>
<keyword evidence="3" id="KW-0479">Metal-binding</keyword>
<dbReference type="PROSITE" id="PS00136">
    <property type="entry name" value="SUBTILASE_ASP"/>
    <property type="match status" value="1"/>
</dbReference>
<dbReference type="PROSITE" id="PS00138">
    <property type="entry name" value="SUBTILASE_SER"/>
    <property type="match status" value="1"/>
</dbReference>
<keyword evidence="4 7" id="KW-0378">Hydrolase</keyword>
<dbReference type="InterPro" id="IPR000209">
    <property type="entry name" value="Peptidase_S8/S53_dom"/>
</dbReference>
<dbReference type="GO" id="GO:0046872">
    <property type="term" value="F:metal ion binding"/>
    <property type="evidence" value="ECO:0007669"/>
    <property type="project" value="UniProtKB-KW"/>
</dbReference>
<dbReference type="GO" id="GO:0004252">
    <property type="term" value="F:serine-type endopeptidase activity"/>
    <property type="evidence" value="ECO:0007669"/>
    <property type="project" value="UniProtKB-UniRule"/>
</dbReference>
<evidence type="ECO:0000259" key="10">
    <source>
        <dbReference type="PROSITE" id="PS50093"/>
    </source>
</evidence>
<dbReference type="InterPro" id="IPR022398">
    <property type="entry name" value="Peptidase_S8_His-AS"/>
</dbReference>
<dbReference type="InterPro" id="IPR050131">
    <property type="entry name" value="Peptidase_S8_subtilisin-like"/>
</dbReference>
<evidence type="ECO:0000256" key="7">
    <source>
        <dbReference type="PROSITE-ProRule" id="PRU01240"/>
    </source>
</evidence>
<dbReference type="Pfam" id="PF00082">
    <property type="entry name" value="Peptidase_S8"/>
    <property type="match status" value="1"/>
</dbReference>
<gene>
    <name evidence="11" type="ORF">UY59_C0028G0004</name>
</gene>
<dbReference type="EMBL" id="LCQO01000028">
    <property type="protein sequence ID" value="KKW17744.1"/>
    <property type="molecule type" value="Genomic_DNA"/>
</dbReference>
<feature type="active site" description="Charge relay system" evidence="6 7">
    <location>
        <position position="399"/>
    </location>
</feature>
<evidence type="ECO:0000256" key="3">
    <source>
        <dbReference type="ARBA" id="ARBA00022723"/>
    </source>
</evidence>
<evidence type="ECO:0000256" key="2">
    <source>
        <dbReference type="ARBA" id="ARBA00022670"/>
    </source>
</evidence>
<evidence type="ECO:0000256" key="4">
    <source>
        <dbReference type="ARBA" id="ARBA00022801"/>
    </source>
</evidence>
<dbReference type="InterPro" id="IPR000601">
    <property type="entry name" value="PKD_dom"/>
</dbReference>
<dbReference type="PANTHER" id="PTHR43806">
    <property type="entry name" value="PEPTIDASE S8"/>
    <property type="match status" value="1"/>
</dbReference>
<dbReference type="CDD" id="cd00146">
    <property type="entry name" value="PKD"/>
    <property type="match status" value="1"/>
</dbReference>
<accession>A0A0G1ZEU3</accession>
<organism evidence="11 12">
    <name type="scientific">Candidatus Kaiserbacteria bacterium GW2011_GWA1_50_28</name>
    <dbReference type="NCBI Taxonomy" id="1618668"/>
    <lineage>
        <taxon>Bacteria</taxon>
        <taxon>Candidatus Kaiseribacteriota</taxon>
    </lineage>
</organism>
<dbReference type="InterPro" id="IPR035986">
    <property type="entry name" value="PKD_dom_sf"/>
</dbReference>
<dbReference type="SMART" id="SM00089">
    <property type="entry name" value="PKD"/>
    <property type="match status" value="1"/>
</dbReference>
<dbReference type="GO" id="GO:0006508">
    <property type="term" value="P:proteolysis"/>
    <property type="evidence" value="ECO:0007669"/>
    <property type="project" value="UniProtKB-KW"/>
</dbReference>
<keyword evidence="9" id="KW-0732">Signal</keyword>
<feature type="chain" id="PRO_5002541386" evidence="9">
    <location>
        <begin position="27"/>
        <end position="697"/>
    </location>
</feature>
<dbReference type="PROSITE" id="PS00137">
    <property type="entry name" value="SUBTILASE_HIS"/>
    <property type="match status" value="1"/>
</dbReference>
<evidence type="ECO:0000313" key="12">
    <source>
        <dbReference type="Proteomes" id="UP000034057"/>
    </source>
</evidence>
<dbReference type="InterPro" id="IPR037045">
    <property type="entry name" value="S8pro/Inhibitor_I9_sf"/>
</dbReference>
<evidence type="ECO:0000313" key="11">
    <source>
        <dbReference type="EMBL" id="KKW17744.1"/>
    </source>
</evidence>
<reference evidence="11 12" key="1">
    <citation type="journal article" date="2015" name="Nature">
        <title>rRNA introns, odd ribosomes, and small enigmatic genomes across a large radiation of phyla.</title>
        <authorList>
            <person name="Brown C.T."/>
            <person name="Hug L.A."/>
            <person name="Thomas B.C."/>
            <person name="Sharon I."/>
            <person name="Castelle C.J."/>
            <person name="Singh A."/>
            <person name="Wilkins M.J."/>
            <person name="Williams K.H."/>
            <person name="Banfield J.F."/>
        </authorList>
    </citation>
    <scope>NUCLEOTIDE SEQUENCE [LARGE SCALE GENOMIC DNA]</scope>
</reference>
<dbReference type="InterPro" id="IPR023828">
    <property type="entry name" value="Peptidase_S8_Ser-AS"/>
</dbReference>
<dbReference type="PANTHER" id="PTHR43806:SF11">
    <property type="entry name" value="CEREVISIN-RELATED"/>
    <property type="match status" value="1"/>
</dbReference>
<comment type="caution">
    <text evidence="11">The sequence shown here is derived from an EMBL/GenBank/DDBJ whole genome shotgun (WGS) entry which is preliminary data.</text>
</comment>
<feature type="domain" description="PKD" evidence="10">
    <location>
        <begin position="466"/>
        <end position="547"/>
    </location>
</feature>
<dbReference type="PROSITE" id="PS50093">
    <property type="entry name" value="PKD"/>
    <property type="match status" value="1"/>
</dbReference>
<dbReference type="SUPFAM" id="SSF52743">
    <property type="entry name" value="Subtilisin-like"/>
    <property type="match status" value="1"/>
</dbReference>
<dbReference type="PATRIC" id="fig|1618668.3.peg.391"/>
<dbReference type="Gene3D" id="3.30.70.80">
    <property type="entry name" value="Peptidase S8 propeptide/proteinase inhibitor I9"/>
    <property type="match status" value="1"/>
</dbReference>
<name>A0A0G1ZEU3_9BACT</name>
<protein>
    <submittedName>
        <fullName evidence="11">Serine protease</fullName>
    </submittedName>
</protein>
<dbReference type="Proteomes" id="UP000034057">
    <property type="component" value="Unassembled WGS sequence"/>
</dbReference>
<feature type="active site" description="Charge relay system" evidence="6 7">
    <location>
        <position position="213"/>
    </location>
</feature>
<dbReference type="Pfam" id="PF05922">
    <property type="entry name" value="Inhibitor_I9"/>
    <property type="match status" value="1"/>
</dbReference>
<dbReference type="AlphaFoldDB" id="A0A0G1ZEU3"/>
<dbReference type="InterPro" id="IPR036852">
    <property type="entry name" value="Peptidase_S8/S53_dom_sf"/>
</dbReference>
<sequence length="697" mass="73009">MGKTVRILAPALVCTTLLFVALFAHADLRAERGVAREERIPGQYIVVFKDFPAGQNAAEQAVGAEDIEKDILSRTRGERLHSYRSAINGFSARLSPSELDAIKSDPRVAFISEDRVVSIDVTSRERDVAIFSANARDRWPMSAAEQSTPTISSQTLPTGIDRINAETSANKGAGIHVAVIDTGIQKSHPDLAGNIAGGKNCSSGTSYNDGNGHGTHVAGTIAGINNDVGVVGVAPEAKLWAVRVLDNAGNGTWSSVICGLDFVTSKAPANGGPIQVANMSLSGGGVSDNNCGNSNKDALHKAVCRARDAGVTIVVAAGNSAADSSTQVPAAYDDAVITVSALVDSDGAPDGKGAGTYYGPDDTFATFSNFGNVVDVGAPGVSIYSTWINNGYSTISGTSMASPHVAGAAALYLSAFPNAVWTKVRNAIVSTGEERWQGHSDPSGKHPEPVVRVDNLAALWSFVNNPPTANAGLDQSGFVGDVIQFDGSGSFDSDGTISSYAWDFGDGATQNGVSVSHIYSTAGTYTAVLIVEDNGGQTASDSATITIIDVSPTVGFSDSFENGLGNWTQDLQSDWRISSQRSTDGTYSIKVKGQAADASIESGTIDLGGSTSAVIEFDWFIKRNLDKGEYIAFDISKDGGSSWKENRTLQGNVDSEDTWHSERMVVIGISSLKIRFRGTMSSSEEGAYVDNVRVVAQ</sequence>
<dbReference type="CDD" id="cd07477">
    <property type="entry name" value="Peptidases_S8_Subtilisin_subset"/>
    <property type="match status" value="1"/>
</dbReference>
<keyword evidence="2 7" id="KW-0645">Protease</keyword>
<evidence type="ECO:0000256" key="8">
    <source>
        <dbReference type="RuleBase" id="RU003355"/>
    </source>
</evidence>